<dbReference type="OMA" id="GSWVVTM"/>
<dbReference type="SUPFAM" id="SSF69572">
    <property type="entry name" value="Activating enzymes of the ubiquitin-like proteins"/>
    <property type="match status" value="1"/>
</dbReference>
<name>K3W7Z7_GLOUD</name>
<evidence type="ECO:0000259" key="1">
    <source>
        <dbReference type="Pfam" id="PF00899"/>
    </source>
</evidence>
<dbReference type="Pfam" id="PF00899">
    <property type="entry name" value="ThiF"/>
    <property type="match status" value="1"/>
</dbReference>
<dbReference type="EnsemblProtists" id="PYU1_T001088">
    <property type="protein sequence ID" value="PYU1_T001088"/>
    <property type="gene ID" value="PYU1_G001088"/>
</dbReference>
<accession>K3W7Z7</accession>
<organism evidence="2 3">
    <name type="scientific">Globisporangium ultimum (strain ATCC 200006 / CBS 805.95 / DAOM BR144)</name>
    <name type="common">Pythium ultimum</name>
    <dbReference type="NCBI Taxonomy" id="431595"/>
    <lineage>
        <taxon>Eukaryota</taxon>
        <taxon>Sar</taxon>
        <taxon>Stramenopiles</taxon>
        <taxon>Oomycota</taxon>
        <taxon>Peronosporomycetes</taxon>
        <taxon>Pythiales</taxon>
        <taxon>Pythiaceae</taxon>
        <taxon>Globisporangium</taxon>
    </lineage>
</organism>
<dbReference type="eggNOG" id="KOG2018">
    <property type="taxonomic scope" value="Eukaryota"/>
</dbReference>
<dbReference type="InterPro" id="IPR000594">
    <property type="entry name" value="ThiF_NAD_FAD-bd"/>
</dbReference>
<dbReference type="GO" id="GO:0061504">
    <property type="term" value="P:cyclic threonylcarbamoyladenosine biosynthetic process"/>
    <property type="evidence" value="ECO:0007669"/>
    <property type="project" value="TreeGrafter"/>
</dbReference>
<dbReference type="Gene3D" id="3.40.50.720">
    <property type="entry name" value="NAD(P)-binding Rossmann-like Domain"/>
    <property type="match status" value="1"/>
</dbReference>
<dbReference type="CDD" id="cd00755">
    <property type="entry name" value="YgdL_like"/>
    <property type="match status" value="1"/>
</dbReference>
<dbReference type="HOGENOM" id="CLU_013325_9_0_1"/>
<dbReference type="GO" id="GO:0061503">
    <property type="term" value="F:tRNA threonylcarbamoyladenosine dehydratase"/>
    <property type="evidence" value="ECO:0007669"/>
    <property type="project" value="TreeGrafter"/>
</dbReference>
<dbReference type="InParanoid" id="K3W7Z7"/>
<dbReference type="GO" id="GO:0008641">
    <property type="term" value="F:ubiquitin-like modifier activating enzyme activity"/>
    <property type="evidence" value="ECO:0007669"/>
    <property type="project" value="InterPro"/>
</dbReference>
<dbReference type="PANTHER" id="PTHR43267:SF2">
    <property type="entry name" value="TRNA THREONYLCARBAMOYLADENOSINE DEHYDRATASE 1-RELATED"/>
    <property type="match status" value="1"/>
</dbReference>
<dbReference type="InterPro" id="IPR045886">
    <property type="entry name" value="ThiF/MoeB/HesA"/>
</dbReference>
<dbReference type="InterPro" id="IPR035985">
    <property type="entry name" value="Ubiquitin-activating_enz"/>
</dbReference>
<evidence type="ECO:0000313" key="2">
    <source>
        <dbReference type="EnsemblProtists" id="PYU1_T001088"/>
    </source>
</evidence>
<dbReference type="VEuPathDB" id="FungiDB:PYU1_G001088"/>
<reference evidence="3" key="1">
    <citation type="journal article" date="2010" name="Genome Biol.">
        <title>Genome sequence of the necrotrophic plant pathogen Pythium ultimum reveals original pathogenicity mechanisms and effector repertoire.</title>
        <authorList>
            <person name="Levesque C.A."/>
            <person name="Brouwer H."/>
            <person name="Cano L."/>
            <person name="Hamilton J.P."/>
            <person name="Holt C."/>
            <person name="Huitema E."/>
            <person name="Raffaele S."/>
            <person name="Robideau G.P."/>
            <person name="Thines M."/>
            <person name="Win J."/>
            <person name="Zerillo M.M."/>
            <person name="Beakes G.W."/>
            <person name="Boore J.L."/>
            <person name="Busam D."/>
            <person name="Dumas B."/>
            <person name="Ferriera S."/>
            <person name="Fuerstenberg S.I."/>
            <person name="Gachon C.M."/>
            <person name="Gaulin E."/>
            <person name="Govers F."/>
            <person name="Grenville-Briggs L."/>
            <person name="Horner N."/>
            <person name="Hostetler J."/>
            <person name="Jiang R.H."/>
            <person name="Johnson J."/>
            <person name="Krajaejun T."/>
            <person name="Lin H."/>
            <person name="Meijer H.J."/>
            <person name="Moore B."/>
            <person name="Morris P."/>
            <person name="Phuntmart V."/>
            <person name="Puiu D."/>
            <person name="Shetty J."/>
            <person name="Stajich J.E."/>
            <person name="Tripathy S."/>
            <person name="Wawra S."/>
            <person name="van West P."/>
            <person name="Whitty B.R."/>
            <person name="Coutinho P.M."/>
            <person name="Henrissat B."/>
            <person name="Martin F."/>
            <person name="Thomas P.D."/>
            <person name="Tyler B.M."/>
            <person name="De Vries R.P."/>
            <person name="Kamoun S."/>
            <person name="Yandell M."/>
            <person name="Tisserat N."/>
            <person name="Buell C.R."/>
        </authorList>
    </citation>
    <scope>NUCLEOTIDE SEQUENCE</scope>
    <source>
        <strain evidence="3">DAOM:BR144</strain>
    </source>
</reference>
<dbReference type="PANTHER" id="PTHR43267">
    <property type="entry name" value="TRNA THREONYLCARBAMOYLADENOSINE DEHYDRATASE"/>
    <property type="match status" value="1"/>
</dbReference>
<sequence length="449" mass="49200">MVKTQGFASLVAAFGIGAAAAIAAQLAYAAITKKRVADKSARSGAIKRMVADNKAQEGGSRPVGSDAMEDALQKEQLSRIHTFFGEEGFEKIKNAFVIVVGVGGVGSHAAHMLARSGVGKLRLIDFDNVTLSSLNRHAVATRADVGTPKVTAMKKHLHEIVPQCEIEDLAVMFEEACADELLEGNPTYVLDCIDDVNTKLALLVAVSQKNLKVITATGAGAKADPTRLQIGSLSDAVRDPLATKMRYFLKKKKVSTTSITTVFSSEKSVCKLLPLDEEQAQNPSDFGNVENFRIRVIPVLGTMPALFGQTMAAYVLCDLANQPFVPEAVARLSRDQRNKLYQKLLDRERVLGIEHGKMELEKDEIEFIFQEVWRGRSSVSGVRQGGHQRMFMARWRADVPLRPDNVVFLTTKELNQFDKDGGIHAFGDEVLAKIDARLQQFGDWDLDAK</sequence>
<reference evidence="3" key="2">
    <citation type="submission" date="2010-04" db="EMBL/GenBank/DDBJ databases">
        <authorList>
            <person name="Buell R."/>
            <person name="Hamilton J."/>
            <person name="Hostetler J."/>
        </authorList>
    </citation>
    <scope>NUCLEOTIDE SEQUENCE [LARGE SCALE GENOMIC DNA]</scope>
    <source>
        <strain evidence="3">DAOM:BR144</strain>
    </source>
</reference>
<dbReference type="AlphaFoldDB" id="K3W7Z7"/>
<dbReference type="Proteomes" id="UP000019132">
    <property type="component" value="Unassembled WGS sequence"/>
</dbReference>
<dbReference type="EMBL" id="GL376620">
    <property type="status" value="NOT_ANNOTATED_CDS"/>
    <property type="molecule type" value="Genomic_DNA"/>
</dbReference>
<feature type="domain" description="THIF-type NAD/FAD binding fold" evidence="1">
    <location>
        <begin position="82"/>
        <end position="316"/>
    </location>
</feature>
<proteinExistence type="predicted"/>
<keyword evidence="3" id="KW-1185">Reference proteome</keyword>
<reference evidence="2" key="3">
    <citation type="submission" date="2015-02" db="UniProtKB">
        <authorList>
            <consortium name="EnsemblProtists"/>
        </authorList>
    </citation>
    <scope>IDENTIFICATION</scope>
    <source>
        <strain evidence="2">DAOM BR144</strain>
    </source>
</reference>
<protein>
    <recommendedName>
        <fullName evidence="1">THIF-type NAD/FAD binding fold domain-containing protein</fullName>
    </recommendedName>
</protein>
<dbReference type="STRING" id="431595.K3W7Z7"/>
<evidence type="ECO:0000313" key="3">
    <source>
        <dbReference type="Proteomes" id="UP000019132"/>
    </source>
</evidence>
<dbReference type="FunFam" id="3.40.50.720:FF:000449">
    <property type="entry name" value="Ubiquitin-activating enzyme (E1), putative"/>
    <property type="match status" value="1"/>
</dbReference>